<feature type="domain" description="M23ase beta-sheet core" evidence="8">
    <location>
        <begin position="296"/>
        <end position="392"/>
    </location>
</feature>
<protein>
    <submittedName>
        <fullName evidence="11">Peptidoglycan DD-metalloendopeptidase family protein</fullName>
    </submittedName>
</protein>
<comment type="cofactor">
    <cofactor evidence="1">
        <name>Zn(2+)</name>
        <dbReference type="ChEBI" id="CHEBI:29105"/>
    </cofactor>
</comment>
<keyword evidence="4" id="KW-0479">Metal-binding</keyword>
<dbReference type="Pfam" id="PF04225">
    <property type="entry name" value="LysM_OapA"/>
    <property type="match status" value="1"/>
</dbReference>
<dbReference type="Gene3D" id="2.70.70.10">
    <property type="entry name" value="Glucose Permease (Domain IIA)"/>
    <property type="match status" value="1"/>
</dbReference>
<feature type="domain" description="Csd3-like second N-terminal" evidence="10">
    <location>
        <begin position="166"/>
        <end position="284"/>
    </location>
</feature>
<accession>A0ABU2WH90</accession>
<keyword evidence="6" id="KW-0862">Zinc</keyword>
<dbReference type="InterPro" id="IPR050570">
    <property type="entry name" value="Cell_wall_metabolism_enzyme"/>
</dbReference>
<keyword evidence="12" id="KW-1185">Reference proteome</keyword>
<dbReference type="RefSeq" id="WP_311364003.1">
    <property type="nucleotide sequence ID" value="NZ_JAVRIC010000004.1"/>
</dbReference>
<evidence type="ECO:0000256" key="2">
    <source>
        <dbReference type="ARBA" id="ARBA00004196"/>
    </source>
</evidence>
<dbReference type="PANTHER" id="PTHR21666">
    <property type="entry name" value="PEPTIDASE-RELATED"/>
    <property type="match status" value="1"/>
</dbReference>
<feature type="domain" description="Opacity-associated protein A LysM-like" evidence="9">
    <location>
        <begin position="72"/>
        <end position="147"/>
    </location>
</feature>
<evidence type="ECO:0000259" key="9">
    <source>
        <dbReference type="Pfam" id="PF04225"/>
    </source>
</evidence>
<keyword evidence="3" id="KW-0645">Protease</keyword>
<gene>
    <name evidence="11" type="ORF">RM530_04460</name>
</gene>
<dbReference type="EMBL" id="JAVRIC010000004">
    <property type="protein sequence ID" value="MDT0496614.1"/>
    <property type="molecule type" value="Genomic_DNA"/>
</dbReference>
<comment type="caution">
    <text evidence="11">The sequence shown here is derived from an EMBL/GenBank/DDBJ whole genome shotgun (WGS) entry which is preliminary data.</text>
</comment>
<keyword evidence="7" id="KW-0482">Metalloprotease</keyword>
<evidence type="ECO:0000259" key="10">
    <source>
        <dbReference type="Pfam" id="PF19425"/>
    </source>
</evidence>
<organism evidence="11 12">
    <name type="scientific">Banduia mediterranea</name>
    <dbReference type="NCBI Taxonomy" id="3075609"/>
    <lineage>
        <taxon>Bacteria</taxon>
        <taxon>Pseudomonadati</taxon>
        <taxon>Pseudomonadota</taxon>
        <taxon>Gammaproteobacteria</taxon>
        <taxon>Nevskiales</taxon>
        <taxon>Algiphilaceae</taxon>
        <taxon>Banduia</taxon>
    </lineage>
</organism>
<evidence type="ECO:0000256" key="3">
    <source>
        <dbReference type="ARBA" id="ARBA00022670"/>
    </source>
</evidence>
<evidence type="ECO:0000256" key="7">
    <source>
        <dbReference type="ARBA" id="ARBA00023049"/>
    </source>
</evidence>
<evidence type="ECO:0000256" key="5">
    <source>
        <dbReference type="ARBA" id="ARBA00022801"/>
    </source>
</evidence>
<evidence type="ECO:0000256" key="4">
    <source>
        <dbReference type="ARBA" id="ARBA00022723"/>
    </source>
</evidence>
<sequence length="445" mass="48264">MVIAVAVSLVALAFISRPGVAKKQDAPSAQTESLDLRGHAEDALPDASGVDYDTMLQATVTDDLEIPSPSDWSRITIKPGQSLSAIFDGQGLPATDWIEILKLGSDAERLKKLKAGEELHLRVNAGHLAELKYDIDESHTLNIRRTGNGFEAIVLAAQIEHRPAFSYGEINDSLFLSAQRAGLSGRLIMEMASVFGYDVDFALDIRRGDRFVVVYDRLYKDGKKLRDGDILAAEFVNQDRELRAVRFTDADGNTAYYTPEGDSMRKAFIRTPLDVFRISSHFNPGRFHPVLNRIRSHKGTDYAASTGTPIKATGEGRVVFAGVKGGYGNCVVLRHGSTYQTLYGHMSKIRSGIRTGASVKQGQIIGYVGSTGLATGPHLHYEFLVNGTHRNPVTVALPRANPVARADLPKFKNVSAPLMAQIETLSSAQFASASEALGAEPAGTH</sequence>
<dbReference type="PANTHER" id="PTHR21666:SF288">
    <property type="entry name" value="CELL DIVISION PROTEIN YTFB"/>
    <property type="match status" value="1"/>
</dbReference>
<dbReference type="InterPro" id="IPR045834">
    <property type="entry name" value="Csd3_N2"/>
</dbReference>
<dbReference type="Pfam" id="PF01551">
    <property type="entry name" value="Peptidase_M23"/>
    <property type="match status" value="1"/>
</dbReference>
<keyword evidence="5" id="KW-0378">Hydrolase</keyword>
<dbReference type="InterPro" id="IPR011055">
    <property type="entry name" value="Dup_hybrid_motif"/>
</dbReference>
<proteinExistence type="predicted"/>
<dbReference type="Proteomes" id="UP001254608">
    <property type="component" value="Unassembled WGS sequence"/>
</dbReference>
<comment type="subcellular location">
    <subcellularLocation>
        <location evidence="2">Cell envelope</location>
    </subcellularLocation>
</comment>
<reference evidence="11 12" key="1">
    <citation type="submission" date="2023-09" db="EMBL/GenBank/DDBJ databases">
        <authorList>
            <person name="Rey-Velasco X."/>
        </authorList>
    </citation>
    <scope>NUCLEOTIDE SEQUENCE [LARGE SCALE GENOMIC DNA]</scope>
    <source>
        <strain evidence="11 12">W345</strain>
    </source>
</reference>
<dbReference type="SUPFAM" id="SSF51261">
    <property type="entry name" value="Duplicated hybrid motif"/>
    <property type="match status" value="1"/>
</dbReference>
<evidence type="ECO:0000259" key="8">
    <source>
        <dbReference type="Pfam" id="PF01551"/>
    </source>
</evidence>
<dbReference type="InterPro" id="IPR016047">
    <property type="entry name" value="M23ase_b-sheet_dom"/>
</dbReference>
<dbReference type="CDD" id="cd12797">
    <property type="entry name" value="M23_peptidase"/>
    <property type="match status" value="1"/>
</dbReference>
<evidence type="ECO:0000256" key="1">
    <source>
        <dbReference type="ARBA" id="ARBA00001947"/>
    </source>
</evidence>
<dbReference type="Pfam" id="PF19425">
    <property type="entry name" value="Csd3_N2"/>
    <property type="match status" value="1"/>
</dbReference>
<dbReference type="InterPro" id="IPR007340">
    <property type="entry name" value="LysM_Opacity-associatedA"/>
</dbReference>
<evidence type="ECO:0000256" key="6">
    <source>
        <dbReference type="ARBA" id="ARBA00022833"/>
    </source>
</evidence>
<evidence type="ECO:0000313" key="12">
    <source>
        <dbReference type="Proteomes" id="UP001254608"/>
    </source>
</evidence>
<evidence type="ECO:0000313" key="11">
    <source>
        <dbReference type="EMBL" id="MDT0496614.1"/>
    </source>
</evidence>
<name>A0ABU2WH90_9GAMM</name>
<dbReference type="Gene3D" id="3.10.450.350">
    <property type="match status" value="2"/>
</dbReference>